<dbReference type="GO" id="GO:0005739">
    <property type="term" value="C:mitochondrion"/>
    <property type="evidence" value="ECO:0007669"/>
    <property type="project" value="UniProtKB-SubCell"/>
</dbReference>
<feature type="compositionally biased region" description="Basic residues" evidence="3">
    <location>
        <begin position="521"/>
        <end position="538"/>
    </location>
</feature>
<feature type="region of interest" description="Disordered" evidence="3">
    <location>
        <begin position="310"/>
        <end position="372"/>
    </location>
</feature>
<dbReference type="EMBL" id="KV454001">
    <property type="protein sequence ID" value="ODQ49369.1"/>
    <property type="molecule type" value="Genomic_DNA"/>
</dbReference>
<dbReference type="Pfam" id="PF16892">
    <property type="entry name" value="CHS5_N"/>
    <property type="match status" value="1"/>
</dbReference>
<dbReference type="InterPro" id="IPR031673">
    <property type="entry name" value="Chs5_N"/>
</dbReference>
<feature type="compositionally biased region" description="Basic and acidic residues" evidence="3">
    <location>
        <begin position="494"/>
        <end position="510"/>
    </location>
</feature>
<dbReference type="SUPFAM" id="SSF75625">
    <property type="entry name" value="YebC-like"/>
    <property type="match status" value="1"/>
</dbReference>
<proteinExistence type="inferred from homology"/>
<evidence type="ECO:0000256" key="1">
    <source>
        <dbReference type="ARBA" id="ARBA00004173"/>
    </source>
</evidence>
<dbReference type="InterPro" id="IPR003961">
    <property type="entry name" value="FN3_dom"/>
</dbReference>
<dbReference type="InterPro" id="IPR026564">
    <property type="entry name" value="Transcrip_reg_TACO1-like_dom3"/>
</dbReference>
<dbReference type="OrthoDB" id="245697at2759"/>
<dbReference type="InterPro" id="IPR052827">
    <property type="entry name" value="CHS_Export/Cell_Fusion_Reg"/>
</dbReference>
<comment type="subcellular location">
    <subcellularLocation>
        <location evidence="1">Mitochondrion</location>
    </subcellularLocation>
</comment>
<feature type="domain" description="Fibronectin type-III" evidence="5">
    <location>
        <begin position="76"/>
        <end position="170"/>
    </location>
</feature>
<dbReference type="InterPro" id="IPR029072">
    <property type="entry name" value="YebC-like"/>
</dbReference>
<dbReference type="GO" id="GO:0005802">
    <property type="term" value="C:trans-Golgi network"/>
    <property type="evidence" value="ECO:0007669"/>
    <property type="project" value="TreeGrafter"/>
</dbReference>
<dbReference type="Gene3D" id="3.30.70.980">
    <property type="match status" value="2"/>
</dbReference>
<dbReference type="Gene3D" id="1.10.10.200">
    <property type="match status" value="1"/>
</dbReference>
<dbReference type="PROSITE" id="PS50172">
    <property type="entry name" value="BRCT"/>
    <property type="match status" value="1"/>
</dbReference>
<dbReference type="Gene3D" id="2.60.40.10">
    <property type="entry name" value="Immunoglobulins"/>
    <property type="match status" value="1"/>
</dbReference>
<dbReference type="InterPro" id="IPR049083">
    <property type="entry name" value="TACO1_YebC_N"/>
</dbReference>
<dbReference type="GO" id="GO:0034044">
    <property type="term" value="C:exomer complex"/>
    <property type="evidence" value="ECO:0007669"/>
    <property type="project" value="TreeGrafter"/>
</dbReference>
<dbReference type="PANTHER" id="PTHR47351:SF1">
    <property type="entry name" value="CHITIN BIOSYNTHESIS PROTEIN CHS5"/>
    <property type="match status" value="1"/>
</dbReference>
<organism evidence="6 7">
    <name type="scientific">Pichia membranifaciens NRRL Y-2026</name>
    <dbReference type="NCBI Taxonomy" id="763406"/>
    <lineage>
        <taxon>Eukaryota</taxon>
        <taxon>Fungi</taxon>
        <taxon>Dikarya</taxon>
        <taxon>Ascomycota</taxon>
        <taxon>Saccharomycotina</taxon>
        <taxon>Pichiomycetes</taxon>
        <taxon>Pichiales</taxon>
        <taxon>Pichiaceae</taxon>
        <taxon>Pichia</taxon>
    </lineage>
</organism>
<dbReference type="CDD" id="cd13945">
    <property type="entry name" value="Chs5_N"/>
    <property type="match status" value="1"/>
</dbReference>
<dbReference type="CDD" id="cd00063">
    <property type="entry name" value="FN3"/>
    <property type="match status" value="1"/>
</dbReference>
<feature type="compositionally biased region" description="Polar residues" evidence="3">
    <location>
        <begin position="473"/>
        <end position="487"/>
    </location>
</feature>
<evidence type="ECO:0000259" key="5">
    <source>
        <dbReference type="PROSITE" id="PS50853"/>
    </source>
</evidence>
<dbReference type="HAMAP" id="MF_00693">
    <property type="entry name" value="Transcrip_reg_TACO1"/>
    <property type="match status" value="1"/>
</dbReference>
<feature type="compositionally biased region" description="Basic and acidic residues" evidence="3">
    <location>
        <begin position="335"/>
        <end position="356"/>
    </location>
</feature>
<dbReference type="SMART" id="SM00292">
    <property type="entry name" value="BRCT"/>
    <property type="match status" value="1"/>
</dbReference>
<dbReference type="Pfam" id="PF01709">
    <property type="entry name" value="Transcrip_reg"/>
    <property type="match status" value="1"/>
</dbReference>
<sequence>MVEVSLTVGKLDASLALLLTKDHHLIEFPTILLPDGISTGSIVKITCDRDLQKENEEKKAFNALQEEIFEIFGKHEPQNPLLKIVNITQTSCVLEWEPLNLGTAELKELTLYKNGSKLGPIKNPFQKKNIKFSGLPIDTPYKFQLKLETSSGIYYSNLVELRTHKMTDLSGITLCIGDIDFNEEKFSLNDIEDAIKAINAKPFSSQVKVDTTQFICTTNTGIEYQKAKNMNIPIIRPEWIKACQLERRIVGVNKFYLDTENPIWKTKDFWAISNDVTPPTEDTEEPAIAANSTTVEEDLTVPNITIDPESEAEVTVTDPTSESTNTNDVAAVETETDKNDEKIKDSEPESLPKIEGETVPEENSMTEEVDEVPKEEIEGAKAEVAAAEVAPAETPGVLAEEGVVVEETTATPELAVTQDESPAVAEEELGQSVTVNESKEVEGGKEAKDDVTETAEPSIAIEEPTEEVKISLIDSSPATPEGTNAEASATEIGSEPKREGEENGVEKVQAETKSTPSSKGSNKKKGKKKGRKYAKRRLHTSDVRMAGHSKWANIKHKKAANDAAKAASSFRMSRQIQVLAKMGGSDLNQNIMLASAIDKARGMCIPKKVIDNAIKRGTGELKSTEKMETVVYEGLGPGGVAIVIEAITDNKNRTIGYIRPCFNKFNLNMTPTLYMFEKKGVILIDAGELTSDDLFDELLELGCEDINDIENPNESELLSEKKDGNIIELITDAKEFGKIANELKDKYPIKEMNIEYLPNEETLVEVSDPDTRASYEKFMGLLDNIEDISQVFTNLKETEE</sequence>
<dbReference type="InterPro" id="IPR017856">
    <property type="entry name" value="Integrase-like_N"/>
</dbReference>
<dbReference type="InterPro" id="IPR001357">
    <property type="entry name" value="BRCT_dom"/>
</dbReference>
<dbReference type="GeneID" id="30179273"/>
<evidence type="ECO:0008006" key="8">
    <source>
        <dbReference type="Google" id="ProtNLM"/>
    </source>
</evidence>
<dbReference type="Pfam" id="PF00533">
    <property type="entry name" value="BRCT"/>
    <property type="match status" value="1"/>
</dbReference>
<dbReference type="Pfam" id="PF20772">
    <property type="entry name" value="TACO1_YebC_N"/>
    <property type="match status" value="1"/>
</dbReference>
<evidence type="ECO:0000313" key="7">
    <source>
        <dbReference type="Proteomes" id="UP000094455"/>
    </source>
</evidence>
<accession>A0A1E3NTD0</accession>
<dbReference type="AlphaFoldDB" id="A0A1E3NTD0"/>
<dbReference type="Gene3D" id="3.40.50.10190">
    <property type="entry name" value="BRCT domain"/>
    <property type="match status" value="1"/>
</dbReference>
<feature type="domain" description="BRCT" evidence="4">
    <location>
        <begin position="164"/>
        <end position="257"/>
    </location>
</feature>
<feature type="region of interest" description="Disordered" evidence="3">
    <location>
        <begin position="409"/>
        <end position="540"/>
    </location>
</feature>
<dbReference type="RefSeq" id="XP_019020482.1">
    <property type="nucleotide sequence ID" value="XM_019162586.1"/>
</dbReference>
<dbReference type="STRING" id="763406.A0A1E3NTD0"/>
<evidence type="ECO:0000259" key="4">
    <source>
        <dbReference type="PROSITE" id="PS50172"/>
    </source>
</evidence>
<dbReference type="SUPFAM" id="SSF52113">
    <property type="entry name" value="BRCT domain"/>
    <property type="match status" value="1"/>
</dbReference>
<dbReference type="InterPro" id="IPR036420">
    <property type="entry name" value="BRCT_dom_sf"/>
</dbReference>
<dbReference type="Proteomes" id="UP000094455">
    <property type="component" value="Unassembled WGS sequence"/>
</dbReference>
<dbReference type="FunFam" id="1.10.10.200:FF:000002">
    <property type="entry name" value="Probable transcriptional regulatory protein CLM62_37755"/>
    <property type="match status" value="1"/>
</dbReference>
<reference evidence="6 7" key="1">
    <citation type="journal article" date="2016" name="Proc. Natl. Acad. Sci. U.S.A.">
        <title>Comparative genomics of biotechnologically important yeasts.</title>
        <authorList>
            <person name="Riley R."/>
            <person name="Haridas S."/>
            <person name="Wolfe K.H."/>
            <person name="Lopes M.R."/>
            <person name="Hittinger C.T."/>
            <person name="Goeker M."/>
            <person name="Salamov A.A."/>
            <person name="Wisecaver J.H."/>
            <person name="Long T.M."/>
            <person name="Calvey C.H."/>
            <person name="Aerts A.L."/>
            <person name="Barry K.W."/>
            <person name="Choi C."/>
            <person name="Clum A."/>
            <person name="Coughlan A.Y."/>
            <person name="Deshpande S."/>
            <person name="Douglass A.P."/>
            <person name="Hanson S.J."/>
            <person name="Klenk H.-P."/>
            <person name="LaButti K.M."/>
            <person name="Lapidus A."/>
            <person name="Lindquist E.A."/>
            <person name="Lipzen A.M."/>
            <person name="Meier-Kolthoff J.P."/>
            <person name="Ohm R.A."/>
            <person name="Otillar R.P."/>
            <person name="Pangilinan J.L."/>
            <person name="Peng Y."/>
            <person name="Rokas A."/>
            <person name="Rosa C.A."/>
            <person name="Scheuner C."/>
            <person name="Sibirny A.A."/>
            <person name="Slot J.C."/>
            <person name="Stielow J.B."/>
            <person name="Sun H."/>
            <person name="Kurtzman C.P."/>
            <person name="Blackwell M."/>
            <person name="Grigoriev I.V."/>
            <person name="Jeffries T.W."/>
        </authorList>
    </citation>
    <scope>NUCLEOTIDE SEQUENCE [LARGE SCALE GENOMIC DNA]</scope>
    <source>
        <strain evidence="6 7">NRRL Y-2026</strain>
    </source>
</reference>
<dbReference type="InterPro" id="IPR002876">
    <property type="entry name" value="Transcrip_reg_TACO1-like"/>
</dbReference>
<dbReference type="PANTHER" id="PTHR47351">
    <property type="entry name" value="CHITIN BIOSYNTHESIS PROTEIN CHS5"/>
    <property type="match status" value="1"/>
</dbReference>
<feature type="compositionally biased region" description="Polar residues" evidence="3">
    <location>
        <begin position="317"/>
        <end position="328"/>
    </location>
</feature>
<comment type="similarity">
    <text evidence="2">Belongs to the TACO1 family.</text>
</comment>
<evidence type="ECO:0000313" key="6">
    <source>
        <dbReference type="EMBL" id="ODQ49369.1"/>
    </source>
</evidence>
<keyword evidence="7" id="KW-1185">Reference proteome</keyword>
<dbReference type="Pfam" id="PF16893">
    <property type="entry name" value="fn3_2"/>
    <property type="match status" value="1"/>
</dbReference>
<feature type="compositionally biased region" description="Basic and acidic residues" evidence="3">
    <location>
        <begin position="437"/>
        <end position="451"/>
    </location>
</feature>
<dbReference type="PROSITE" id="PS50853">
    <property type="entry name" value="FN3"/>
    <property type="match status" value="1"/>
</dbReference>
<dbReference type="GO" id="GO:0046983">
    <property type="term" value="F:protein dimerization activity"/>
    <property type="evidence" value="ECO:0007669"/>
    <property type="project" value="InterPro"/>
</dbReference>
<evidence type="ECO:0000256" key="3">
    <source>
        <dbReference type="SAM" id="MobiDB-lite"/>
    </source>
</evidence>
<name>A0A1E3NTD0_9ASCO</name>
<dbReference type="InterPro" id="IPR013783">
    <property type="entry name" value="Ig-like_fold"/>
</dbReference>
<dbReference type="InterPro" id="IPR048300">
    <property type="entry name" value="TACO1_YebC-like_2nd/3rd_dom"/>
</dbReference>
<gene>
    <name evidence="6" type="ORF">PICMEDRAFT_29304</name>
</gene>
<dbReference type="GO" id="GO:0000747">
    <property type="term" value="P:conjugation with cellular fusion"/>
    <property type="evidence" value="ECO:0007669"/>
    <property type="project" value="TreeGrafter"/>
</dbReference>
<feature type="compositionally biased region" description="Acidic residues" evidence="3">
    <location>
        <begin position="358"/>
        <end position="370"/>
    </location>
</feature>
<dbReference type="Gene3D" id="6.20.120.50">
    <property type="match status" value="1"/>
</dbReference>
<dbReference type="InterPro" id="IPR031669">
    <property type="entry name" value="Fn3_2"/>
</dbReference>
<evidence type="ECO:0000256" key="2">
    <source>
        <dbReference type="ARBA" id="ARBA00008724"/>
    </source>
</evidence>
<protein>
    <recommendedName>
        <fullName evidence="8">BRCT domain-containing protein</fullName>
    </recommendedName>
</protein>
<dbReference type="GO" id="GO:0006893">
    <property type="term" value="P:Golgi to plasma membrane transport"/>
    <property type="evidence" value="ECO:0007669"/>
    <property type="project" value="TreeGrafter"/>
</dbReference>